<evidence type="ECO:0000313" key="6">
    <source>
        <dbReference type="EMBL" id="MEH7827530.1"/>
    </source>
</evidence>
<dbReference type="PROSITE" id="PS50109">
    <property type="entry name" value="HIS_KIN"/>
    <property type="match status" value="1"/>
</dbReference>
<dbReference type="EMBL" id="JBALHR010000002">
    <property type="protein sequence ID" value="MEH7827530.1"/>
    <property type="molecule type" value="Genomic_DNA"/>
</dbReference>
<evidence type="ECO:0000313" key="7">
    <source>
        <dbReference type="Proteomes" id="UP001431963"/>
    </source>
</evidence>
<dbReference type="SUPFAM" id="SSF55874">
    <property type="entry name" value="ATPase domain of HSP90 chaperone/DNA topoisomerase II/histidine kinase"/>
    <property type="match status" value="1"/>
</dbReference>
<dbReference type="Pfam" id="PF02518">
    <property type="entry name" value="HATPase_c"/>
    <property type="match status" value="1"/>
</dbReference>
<dbReference type="PANTHER" id="PTHR42878">
    <property type="entry name" value="TWO-COMPONENT HISTIDINE KINASE"/>
    <property type="match status" value="1"/>
</dbReference>
<comment type="caution">
    <text evidence="6">The sequence shown here is derived from an EMBL/GenBank/DDBJ whole genome shotgun (WGS) entry which is preliminary data.</text>
</comment>
<evidence type="ECO:0000259" key="5">
    <source>
        <dbReference type="PROSITE" id="PS50109"/>
    </source>
</evidence>
<protein>
    <recommendedName>
        <fullName evidence="2">histidine kinase</fullName>
        <ecNumber evidence="2">2.7.13.3</ecNumber>
    </recommendedName>
</protein>
<evidence type="ECO:0000256" key="3">
    <source>
        <dbReference type="ARBA" id="ARBA00022679"/>
    </source>
</evidence>
<name>A0ABU8BTB1_9RHOB</name>
<feature type="domain" description="Histidine kinase" evidence="5">
    <location>
        <begin position="119"/>
        <end position="342"/>
    </location>
</feature>
<dbReference type="RefSeq" id="WP_335420541.1">
    <property type="nucleotide sequence ID" value="NZ_JBALHR010000002.1"/>
</dbReference>
<dbReference type="PANTHER" id="PTHR42878:SF14">
    <property type="entry name" value="OSMOLARITY TWO-COMPONENT SYSTEM PROTEIN SSK1"/>
    <property type="match status" value="1"/>
</dbReference>
<evidence type="ECO:0000256" key="1">
    <source>
        <dbReference type="ARBA" id="ARBA00000085"/>
    </source>
</evidence>
<comment type="catalytic activity">
    <reaction evidence="1">
        <text>ATP + protein L-histidine = ADP + protein N-phospho-L-histidine.</text>
        <dbReference type="EC" id="2.7.13.3"/>
    </reaction>
</comment>
<organism evidence="6 7">
    <name type="scientific">Gemmobacter denitrificans</name>
    <dbReference type="NCBI Taxonomy" id="3123040"/>
    <lineage>
        <taxon>Bacteria</taxon>
        <taxon>Pseudomonadati</taxon>
        <taxon>Pseudomonadota</taxon>
        <taxon>Alphaproteobacteria</taxon>
        <taxon>Rhodobacterales</taxon>
        <taxon>Paracoccaceae</taxon>
        <taxon>Gemmobacter</taxon>
    </lineage>
</organism>
<keyword evidence="7" id="KW-1185">Reference proteome</keyword>
<dbReference type="GO" id="GO:0016301">
    <property type="term" value="F:kinase activity"/>
    <property type="evidence" value="ECO:0007669"/>
    <property type="project" value="UniProtKB-KW"/>
</dbReference>
<gene>
    <name evidence="6" type="ORF">V6590_05160</name>
</gene>
<proteinExistence type="predicted"/>
<dbReference type="InterPro" id="IPR036890">
    <property type="entry name" value="HATPase_C_sf"/>
</dbReference>
<dbReference type="SMART" id="SM00387">
    <property type="entry name" value="HATPase_c"/>
    <property type="match status" value="1"/>
</dbReference>
<keyword evidence="4 6" id="KW-0418">Kinase</keyword>
<dbReference type="Gene3D" id="3.30.565.10">
    <property type="entry name" value="Histidine kinase-like ATPase, C-terminal domain"/>
    <property type="match status" value="1"/>
</dbReference>
<dbReference type="Proteomes" id="UP001431963">
    <property type="component" value="Unassembled WGS sequence"/>
</dbReference>
<dbReference type="InterPro" id="IPR050351">
    <property type="entry name" value="BphY/WalK/GraS-like"/>
</dbReference>
<dbReference type="InterPro" id="IPR005467">
    <property type="entry name" value="His_kinase_dom"/>
</dbReference>
<sequence>MIFALPCIVTRGQDDFEFLQGRLFPLPPELSTNYQIKKYSEARIIGWSRCDLGYWTFTTTHETGRFIVPGLHLTDAERPRKRIHGHNAMFSKRQIEGYTADFFAAMRDSKVEAEKALTSLVHDLRHLSHSIYHSALEVEDSCRNRNTAQALEKIKSVIASQAMLKVRIDYLDFSNSVDRFSEIEEIPVYSRVDKVKRCFSSNANSKNIDLHLVGESFRLARGPNILDIVTYTFVENAIKYSPCNQHVEILVSDTDCATRVSVSSLGPAIEKGELLEIFNNGQRGKNAVKVRPSGTGLGLSVARDIIDVFSGSIGVTPSGEIKNVDGVPFQRVTFFFQIPTSGEDAKRKSRIEKFRSQRRKAQILTT</sequence>
<evidence type="ECO:0000256" key="4">
    <source>
        <dbReference type="ARBA" id="ARBA00022777"/>
    </source>
</evidence>
<keyword evidence="3" id="KW-0808">Transferase</keyword>
<dbReference type="EC" id="2.7.13.3" evidence="2"/>
<reference evidence="6" key="1">
    <citation type="submission" date="2024-02" db="EMBL/GenBank/DDBJ databases">
        <title>Genome sequences of strain Gemmobacter sp. JM10B15.</title>
        <authorList>
            <person name="Zhang M."/>
        </authorList>
    </citation>
    <scope>NUCLEOTIDE SEQUENCE</scope>
    <source>
        <strain evidence="6">JM10B15</strain>
    </source>
</reference>
<accession>A0ABU8BTB1</accession>
<evidence type="ECO:0000256" key="2">
    <source>
        <dbReference type="ARBA" id="ARBA00012438"/>
    </source>
</evidence>
<dbReference type="InterPro" id="IPR003594">
    <property type="entry name" value="HATPase_dom"/>
</dbReference>